<reference evidence="2 3" key="1">
    <citation type="submission" date="2019-12" db="EMBL/GenBank/DDBJ databases">
        <title>Sporaefaciens musculi gen. nov., sp. nov., a novel bacterium isolated from the caecum of an obese mouse.</title>
        <authorList>
            <person name="Rasmussen T.S."/>
            <person name="Streidl T."/>
            <person name="Hitch T.C.A."/>
            <person name="Wortmann E."/>
            <person name="Deptula P."/>
            <person name="Hansen M."/>
            <person name="Nielsen D.S."/>
            <person name="Clavel T."/>
            <person name="Vogensen F.K."/>
        </authorList>
    </citation>
    <scope>NUCLEOTIDE SEQUENCE [LARGE SCALE GENOMIC DNA]</scope>
    <source>
        <strain evidence="2 3">WCA-9-b2</strain>
    </source>
</reference>
<evidence type="ECO:0000313" key="2">
    <source>
        <dbReference type="EMBL" id="MXP75070.1"/>
    </source>
</evidence>
<sequence>MQQIVAGFLKKVTEALEFVISIILAIGIILLCFRMIGVMSNIPNLEVWPNYDDLLETCFNLIIGVELIRMMYYHTPDTVFEVLLFAIARQIITDHSSIWGSLVGVTAIAVLFATRKYLFCEFDISDTIIFRASAKVKSINSLLSLDIPHEPNETLMDVVNRQLAQNEQTARIGACVYFHDCGLRVAKLHNEKISRIEVIRSIH</sequence>
<keyword evidence="1" id="KW-0812">Transmembrane</keyword>
<comment type="caution">
    <text evidence="2">The sequence shown here is derived from an EMBL/GenBank/DDBJ whole genome shotgun (WGS) entry which is preliminary data.</text>
</comment>
<keyword evidence="1" id="KW-0472">Membrane</keyword>
<protein>
    <submittedName>
        <fullName evidence="2">Transporter</fullName>
    </submittedName>
</protein>
<accession>A0A7X3SI46</accession>
<gene>
    <name evidence="2" type="ORF">GN277_06660</name>
</gene>
<name>A0A7X3SI46_9FIRM</name>
<dbReference type="EMBL" id="WUQX01000001">
    <property type="protein sequence ID" value="MXP75070.1"/>
    <property type="molecule type" value="Genomic_DNA"/>
</dbReference>
<proteinExistence type="predicted"/>
<dbReference type="Proteomes" id="UP000460412">
    <property type="component" value="Unassembled WGS sequence"/>
</dbReference>
<dbReference type="RefSeq" id="WP_159750383.1">
    <property type="nucleotide sequence ID" value="NZ_CASSPE010000025.1"/>
</dbReference>
<dbReference type="AlphaFoldDB" id="A0A7X3SI46"/>
<organism evidence="2 3">
    <name type="scientific">Sporofaciens musculi</name>
    <dbReference type="NCBI Taxonomy" id="2681861"/>
    <lineage>
        <taxon>Bacteria</taxon>
        <taxon>Bacillati</taxon>
        <taxon>Bacillota</taxon>
        <taxon>Clostridia</taxon>
        <taxon>Lachnospirales</taxon>
        <taxon>Lachnospiraceae</taxon>
        <taxon>Sporofaciens</taxon>
    </lineage>
</organism>
<evidence type="ECO:0000256" key="1">
    <source>
        <dbReference type="SAM" id="Phobius"/>
    </source>
</evidence>
<evidence type="ECO:0000313" key="3">
    <source>
        <dbReference type="Proteomes" id="UP000460412"/>
    </source>
</evidence>
<feature type="transmembrane region" description="Helical" evidence="1">
    <location>
        <begin position="18"/>
        <end position="36"/>
    </location>
</feature>
<keyword evidence="3" id="KW-1185">Reference proteome</keyword>
<keyword evidence="1" id="KW-1133">Transmembrane helix</keyword>